<gene>
    <name evidence="18" type="primary">nnrE</name>
    <name evidence="17" type="synonym">nnrD</name>
    <name evidence="22" type="ordered locus">LFE_1564</name>
</gene>
<feature type="binding site" evidence="18">
    <location>
        <position position="58"/>
    </location>
    <ligand>
        <name>K(+)</name>
        <dbReference type="ChEBI" id="CHEBI:29103"/>
    </ligand>
</feature>
<comment type="similarity">
    <text evidence="3 19">In the N-terminal section; belongs to the NnrE/AIBP family.</text>
</comment>
<dbReference type="HOGENOM" id="CLU_024853_4_1_0"/>
<comment type="cofactor">
    <cofactor evidence="17">
        <name>Mg(2+)</name>
        <dbReference type="ChEBI" id="CHEBI:18420"/>
    </cofactor>
</comment>
<feature type="binding site" evidence="17">
    <location>
        <position position="375"/>
    </location>
    <ligand>
        <name>(6S)-NADPHX</name>
        <dbReference type="ChEBI" id="CHEBI:64076"/>
    </ligand>
</feature>
<evidence type="ECO:0000256" key="3">
    <source>
        <dbReference type="ARBA" id="ARBA00006001"/>
    </source>
</evidence>
<feature type="binding site" evidence="18">
    <location>
        <begin position="57"/>
        <end position="61"/>
    </location>
    <ligand>
        <name>(6S)-NADPHX</name>
        <dbReference type="ChEBI" id="CHEBI:64076"/>
    </ligand>
</feature>
<dbReference type="InterPro" id="IPR030677">
    <property type="entry name" value="Nnr"/>
</dbReference>
<evidence type="ECO:0000256" key="11">
    <source>
        <dbReference type="ARBA" id="ARBA00023235"/>
    </source>
</evidence>
<evidence type="ECO:0000313" key="22">
    <source>
        <dbReference type="EMBL" id="BAM07246.1"/>
    </source>
</evidence>
<keyword evidence="5 18" id="KW-0479">Metal-binding</keyword>
<dbReference type="InterPro" id="IPR036652">
    <property type="entry name" value="YjeF_N_dom_sf"/>
</dbReference>
<organism evidence="22 23">
    <name type="scientific">Leptospirillum ferrooxidans (strain C2-3)</name>
    <dbReference type="NCBI Taxonomy" id="1162668"/>
    <lineage>
        <taxon>Bacteria</taxon>
        <taxon>Pseudomonadati</taxon>
        <taxon>Nitrospirota</taxon>
        <taxon>Nitrospiria</taxon>
        <taxon>Nitrospirales</taxon>
        <taxon>Nitrospiraceae</taxon>
        <taxon>Leptospirillum</taxon>
    </lineage>
</organism>
<proteinExistence type="inferred from homology"/>
<feature type="domain" description="YjeF C-terminal" evidence="20">
    <location>
        <begin position="227"/>
        <end position="500"/>
    </location>
</feature>
<dbReference type="PANTHER" id="PTHR12592:SF0">
    <property type="entry name" value="ATP-DEPENDENT (S)-NAD(P)H-HYDRATE DEHYDRATASE"/>
    <property type="match status" value="1"/>
</dbReference>
<comment type="similarity">
    <text evidence="18">Belongs to the NnrE/AIBP family.</text>
</comment>
<evidence type="ECO:0000256" key="1">
    <source>
        <dbReference type="ARBA" id="ARBA00000013"/>
    </source>
</evidence>
<dbReference type="OrthoDB" id="9806925at2"/>
<evidence type="ECO:0000256" key="14">
    <source>
        <dbReference type="ARBA" id="ARBA00025153"/>
    </source>
</evidence>
<dbReference type="SUPFAM" id="SSF64153">
    <property type="entry name" value="YjeF N-terminal domain-like"/>
    <property type="match status" value="1"/>
</dbReference>
<feature type="binding site" evidence="17">
    <location>
        <position position="441"/>
    </location>
    <ligand>
        <name>AMP</name>
        <dbReference type="ChEBI" id="CHEBI:456215"/>
    </ligand>
</feature>
<dbReference type="InterPro" id="IPR017953">
    <property type="entry name" value="Carbohydrate_kinase_pred_CS"/>
</dbReference>
<dbReference type="Pfam" id="PF01256">
    <property type="entry name" value="Carb_kinase"/>
    <property type="match status" value="1"/>
</dbReference>
<evidence type="ECO:0000256" key="18">
    <source>
        <dbReference type="HAMAP-Rule" id="MF_01966"/>
    </source>
</evidence>
<evidence type="ECO:0000256" key="13">
    <source>
        <dbReference type="ARBA" id="ARBA00023268"/>
    </source>
</evidence>
<evidence type="ECO:0000256" key="5">
    <source>
        <dbReference type="ARBA" id="ARBA00022723"/>
    </source>
</evidence>
<dbReference type="PATRIC" id="fig|1162668.3.peg.1856"/>
<dbReference type="RefSeq" id="WP_014449733.1">
    <property type="nucleotide sequence ID" value="NC_017094.1"/>
</dbReference>
<keyword evidence="13" id="KW-0511">Multifunctional enzyme</keyword>
<keyword evidence="7 17" id="KW-0067">ATP-binding</keyword>
<keyword evidence="12 17" id="KW-0456">Lyase</keyword>
<comment type="catalytic activity">
    <reaction evidence="15 17 19">
        <text>(6S)-NADHX + ADP = AMP + phosphate + NADH + H(+)</text>
        <dbReference type="Rhea" id="RHEA:32223"/>
        <dbReference type="ChEBI" id="CHEBI:15378"/>
        <dbReference type="ChEBI" id="CHEBI:43474"/>
        <dbReference type="ChEBI" id="CHEBI:57945"/>
        <dbReference type="ChEBI" id="CHEBI:64074"/>
        <dbReference type="ChEBI" id="CHEBI:456215"/>
        <dbReference type="ChEBI" id="CHEBI:456216"/>
        <dbReference type="EC" id="4.2.1.136"/>
    </reaction>
</comment>
<dbReference type="InterPro" id="IPR029056">
    <property type="entry name" value="Ribokinase-like"/>
</dbReference>
<feature type="binding site" evidence="18">
    <location>
        <position position="129"/>
    </location>
    <ligand>
        <name>K(+)</name>
        <dbReference type="ChEBI" id="CHEBI:29103"/>
    </ligand>
</feature>
<keyword evidence="22" id="KW-0808">Transferase</keyword>
<evidence type="ECO:0000256" key="17">
    <source>
        <dbReference type="HAMAP-Rule" id="MF_01965"/>
    </source>
</evidence>
<dbReference type="HAMAP" id="MF_01966">
    <property type="entry name" value="NADHX_epimerase"/>
    <property type="match status" value="1"/>
</dbReference>
<dbReference type="PANTHER" id="PTHR12592">
    <property type="entry name" value="ATP-DEPENDENT (S)-NAD(P)H-HYDRATE DEHYDRATASE FAMILY MEMBER"/>
    <property type="match status" value="1"/>
</dbReference>
<dbReference type="Proteomes" id="UP000007382">
    <property type="component" value="Chromosome"/>
</dbReference>
<dbReference type="GO" id="GO:0052855">
    <property type="term" value="F:ADP-dependent NAD(P)H-hydrate dehydratase activity"/>
    <property type="evidence" value="ECO:0007669"/>
    <property type="project" value="UniProtKB-UniRule"/>
</dbReference>
<keyword evidence="10 17" id="KW-0520">NAD</keyword>
<reference evidence="22 23" key="1">
    <citation type="journal article" date="2012" name="J. Bacteriol.">
        <title>Complete Genome Sequence of Leptospirillum ferrooxidans Strain C2-3, Isolated from a Fresh Volcanic Ash Deposit on the Island of Miyake, Japan.</title>
        <authorList>
            <person name="Fujimura R."/>
            <person name="Sato Y."/>
            <person name="Nishizawa T."/>
            <person name="Oshima K."/>
            <person name="Kim S.-W."/>
            <person name="Hattori M."/>
            <person name="Kamijo T."/>
            <person name="Ohta H."/>
        </authorList>
    </citation>
    <scope>NUCLEOTIDE SEQUENCE [LARGE SCALE GENOMIC DNA]</scope>
    <source>
        <strain evidence="22 23">C2-3</strain>
    </source>
</reference>
<dbReference type="EC" id="5.1.99.6" evidence="19"/>
<sequence length="536" mass="56707">MKVVIPSEMSRMEKRTIQEGFLSEDLLMERAGLAVARGVLALSPFPSSVVAMVGKGNNGADAVVALRHLALKSIKTAAILLYPEGEHSKALSLALKRLSVAQGGRPDGILHFSPQTSIHKLRHASVIIDGILGTGFKGEPANEVLVAIETMNALHVPVLSVDIPTGLDGETGRGEKAVQANRTVTFAFPKWGLLVDPGCRYTGDLVVSDIGLYPSLSFPAPSRQLILPEDMATLLPKRPPSLHKGQAGHLLVWGGSDGKWGAPMLSGLGGQRAGAGLLTLLFPHTGPKTSFFPEQMIRSLPESFSEGLSAIFDNIDVVAMGPGLSPGSEELQISRYVLDEFSGPVVADAGIFDLYRNFPMSLVRSNGAPLILTPHPGEFARYLNLPVSTVLEHSTELLLEWSEKLSAIILLKGYRTIIAAPDGRMTVNMTGSPNMATAGSGDVLTGVISGLLAQGTSPYEAVILSAYLHGLAGAELAKSRSIGILARELADSVGLVLSAAATEMDQSVPHDPWGDILLTRPARPILPTTGGPYEKI</sequence>
<comment type="subunit">
    <text evidence="17">Homotetramer.</text>
</comment>
<dbReference type="EMBL" id="AP012342">
    <property type="protein sequence ID" value="BAM07246.1"/>
    <property type="molecule type" value="Genomic_DNA"/>
</dbReference>
<dbReference type="GO" id="GO:0110051">
    <property type="term" value="P:metabolite repair"/>
    <property type="evidence" value="ECO:0007669"/>
    <property type="project" value="TreeGrafter"/>
</dbReference>
<dbReference type="InterPro" id="IPR004443">
    <property type="entry name" value="YjeF_N_dom"/>
</dbReference>
<evidence type="ECO:0000256" key="8">
    <source>
        <dbReference type="ARBA" id="ARBA00022857"/>
    </source>
</evidence>
<dbReference type="AlphaFoldDB" id="I0IPP7"/>
<comment type="caution">
    <text evidence="18">Lacks conserved residue(s) required for the propagation of feature annotation.</text>
</comment>
<dbReference type="InterPro" id="IPR000631">
    <property type="entry name" value="CARKD"/>
</dbReference>
<comment type="catalytic activity">
    <reaction evidence="2 18 19">
        <text>(6R)-NADPHX = (6S)-NADPHX</text>
        <dbReference type="Rhea" id="RHEA:32227"/>
        <dbReference type="ChEBI" id="CHEBI:64076"/>
        <dbReference type="ChEBI" id="CHEBI:64077"/>
        <dbReference type="EC" id="5.1.99.6"/>
    </reaction>
</comment>
<dbReference type="GO" id="GO:0052856">
    <property type="term" value="F:NAD(P)HX epimerase activity"/>
    <property type="evidence" value="ECO:0007669"/>
    <property type="project" value="UniProtKB-UniRule"/>
</dbReference>
<dbReference type="PROSITE" id="PS51383">
    <property type="entry name" value="YJEF_C_3"/>
    <property type="match status" value="1"/>
</dbReference>
<dbReference type="NCBIfam" id="TIGR00196">
    <property type="entry name" value="yjeF_cterm"/>
    <property type="match status" value="1"/>
</dbReference>
<evidence type="ECO:0000256" key="15">
    <source>
        <dbReference type="ARBA" id="ARBA00048238"/>
    </source>
</evidence>
<dbReference type="SUPFAM" id="SSF53613">
    <property type="entry name" value="Ribokinase-like"/>
    <property type="match status" value="1"/>
</dbReference>
<dbReference type="KEGG" id="lfc:LFE_1564"/>
<feature type="binding site" evidence="18">
    <location>
        <begin position="133"/>
        <end position="139"/>
    </location>
    <ligand>
        <name>(6S)-NADPHX</name>
        <dbReference type="ChEBI" id="CHEBI:64076"/>
    </ligand>
</feature>
<feature type="binding site" evidence="17">
    <location>
        <position position="323"/>
    </location>
    <ligand>
        <name>(6S)-NADPHX</name>
        <dbReference type="ChEBI" id="CHEBI:64076"/>
    </ligand>
</feature>
<evidence type="ECO:0000256" key="16">
    <source>
        <dbReference type="ARBA" id="ARBA00049209"/>
    </source>
</evidence>
<feature type="domain" description="YjeF N-terminal" evidence="21">
    <location>
        <begin position="9"/>
        <end position="218"/>
    </location>
</feature>
<comment type="similarity">
    <text evidence="4 19">In the C-terminal section; belongs to the NnrD/CARKD family.</text>
</comment>
<comment type="catalytic activity">
    <reaction evidence="1 18 19">
        <text>(6R)-NADHX = (6S)-NADHX</text>
        <dbReference type="Rhea" id="RHEA:32215"/>
        <dbReference type="ChEBI" id="CHEBI:64074"/>
        <dbReference type="ChEBI" id="CHEBI:64075"/>
        <dbReference type="EC" id="5.1.99.6"/>
    </reaction>
</comment>
<dbReference type="Pfam" id="PF03853">
    <property type="entry name" value="YjeF_N"/>
    <property type="match status" value="1"/>
</dbReference>
<evidence type="ECO:0000313" key="23">
    <source>
        <dbReference type="Proteomes" id="UP000007382"/>
    </source>
</evidence>
<dbReference type="eggNOG" id="COG0063">
    <property type="taxonomic scope" value="Bacteria"/>
</dbReference>
<dbReference type="PROSITE" id="PS51385">
    <property type="entry name" value="YJEF_N"/>
    <property type="match status" value="1"/>
</dbReference>
<evidence type="ECO:0000256" key="6">
    <source>
        <dbReference type="ARBA" id="ARBA00022741"/>
    </source>
</evidence>
<evidence type="ECO:0000259" key="21">
    <source>
        <dbReference type="PROSITE" id="PS51385"/>
    </source>
</evidence>
<dbReference type="PROSITE" id="PS01050">
    <property type="entry name" value="YJEF_C_2"/>
    <property type="match status" value="1"/>
</dbReference>
<feature type="binding site" evidence="17">
    <location>
        <position position="262"/>
    </location>
    <ligand>
        <name>(6S)-NADPHX</name>
        <dbReference type="ChEBI" id="CHEBI:64076"/>
    </ligand>
</feature>
<dbReference type="GO" id="GO:0005524">
    <property type="term" value="F:ATP binding"/>
    <property type="evidence" value="ECO:0007669"/>
    <property type="project" value="UniProtKB-UniRule"/>
</dbReference>
<dbReference type="eggNOG" id="COG0062">
    <property type="taxonomic scope" value="Bacteria"/>
</dbReference>
<feature type="binding site" evidence="18">
    <location>
        <position position="162"/>
    </location>
    <ligand>
        <name>(6S)-NADPHX</name>
        <dbReference type="ChEBI" id="CHEBI:64076"/>
    </ligand>
</feature>
<feature type="binding site" evidence="17">
    <location>
        <position position="442"/>
    </location>
    <ligand>
        <name>(6S)-NADPHX</name>
        <dbReference type="ChEBI" id="CHEBI:64076"/>
    </ligand>
</feature>
<dbReference type="GO" id="GO:0046872">
    <property type="term" value="F:metal ion binding"/>
    <property type="evidence" value="ECO:0007669"/>
    <property type="project" value="UniProtKB-UniRule"/>
</dbReference>
<evidence type="ECO:0000256" key="9">
    <source>
        <dbReference type="ARBA" id="ARBA00022958"/>
    </source>
</evidence>
<dbReference type="Gene3D" id="3.40.1190.20">
    <property type="match status" value="1"/>
</dbReference>
<evidence type="ECO:0000256" key="7">
    <source>
        <dbReference type="ARBA" id="ARBA00022840"/>
    </source>
</evidence>
<comment type="function">
    <text evidence="18">Catalyzes the epimerization of the S- and R-forms of NAD(P)HX, a damaged form of NAD(P)H that is a result of enzymatic or heat-dependent hydration. This is a prerequisite for the S-specific NAD(P)H-hydrate dehydratase to allow the repair of both epimers of NAD(P)HX.</text>
</comment>
<evidence type="ECO:0000256" key="12">
    <source>
        <dbReference type="ARBA" id="ARBA00023239"/>
    </source>
</evidence>
<dbReference type="STRING" id="1162668.LFE_1564"/>
<keyword evidence="9 18" id="KW-0630">Potassium</keyword>
<evidence type="ECO:0000256" key="19">
    <source>
        <dbReference type="PIRNR" id="PIRNR017184"/>
    </source>
</evidence>
<evidence type="ECO:0000256" key="4">
    <source>
        <dbReference type="ARBA" id="ARBA00009524"/>
    </source>
</evidence>
<comment type="function">
    <text evidence="17">Catalyzes the dehydration of the S-form of NAD(P)HX at the expense of ADP, which is converted to AMP. Together with NAD(P)HX epimerase, which catalyzes the epimerization of the S- and R-forms, the enzyme allows the repair of both epimers of NAD(P)HX, a damaged form of NAD(P)H that is a result of enzymatic or heat-dependent hydration.</text>
</comment>
<feature type="binding site" evidence="17">
    <location>
        <begin position="412"/>
        <end position="416"/>
    </location>
    <ligand>
        <name>AMP</name>
        <dbReference type="ChEBI" id="CHEBI:456215"/>
    </ligand>
</feature>
<protein>
    <recommendedName>
        <fullName evidence="19">Bifunctional NAD(P)H-hydrate repair enzyme</fullName>
    </recommendedName>
    <alternativeName>
        <fullName evidence="19">Nicotinamide nucleotide repair protein</fullName>
    </alternativeName>
    <domain>
        <recommendedName>
            <fullName evidence="19">ADP-dependent (S)-NAD(P)H-hydrate dehydratase</fullName>
            <ecNumber evidence="19">4.2.1.136</ecNumber>
        </recommendedName>
        <alternativeName>
            <fullName evidence="19">ADP-dependent NAD(P)HX dehydratase</fullName>
        </alternativeName>
    </domain>
    <domain>
        <recommendedName>
            <fullName evidence="19">NAD(P)H-hydrate epimerase</fullName>
            <ecNumber evidence="19">5.1.99.6</ecNumber>
        </recommendedName>
    </domain>
</protein>
<dbReference type="GO" id="GO:0016301">
    <property type="term" value="F:kinase activity"/>
    <property type="evidence" value="ECO:0007669"/>
    <property type="project" value="UniProtKB-KW"/>
</dbReference>
<keyword evidence="22" id="KW-0418">Kinase</keyword>
<comment type="catalytic activity">
    <reaction evidence="16 17 19">
        <text>(6S)-NADPHX + ADP = AMP + phosphate + NADPH + H(+)</text>
        <dbReference type="Rhea" id="RHEA:32235"/>
        <dbReference type="ChEBI" id="CHEBI:15378"/>
        <dbReference type="ChEBI" id="CHEBI:43474"/>
        <dbReference type="ChEBI" id="CHEBI:57783"/>
        <dbReference type="ChEBI" id="CHEBI:64076"/>
        <dbReference type="ChEBI" id="CHEBI:456215"/>
        <dbReference type="ChEBI" id="CHEBI:456216"/>
        <dbReference type="EC" id="4.2.1.136"/>
    </reaction>
</comment>
<dbReference type="CDD" id="cd01171">
    <property type="entry name" value="YXKO-related"/>
    <property type="match status" value="1"/>
</dbReference>
<feature type="binding site" evidence="18">
    <location>
        <position position="165"/>
    </location>
    <ligand>
        <name>K(+)</name>
        <dbReference type="ChEBI" id="CHEBI:29103"/>
    </ligand>
</feature>
<comment type="function">
    <text evidence="14 19">Bifunctional enzyme that catalyzes the epimerization of the S- and R-forms of NAD(P)HX and the dehydration of the S-form of NAD(P)HX at the expense of ADP, which is converted to AMP. This allows the repair of both epimers of NAD(P)HX, a damaged form of NAD(P)H that is a result of enzymatic or heat-dependent hydration.</text>
</comment>
<dbReference type="PIRSF" id="PIRSF017184">
    <property type="entry name" value="Nnr"/>
    <property type="match status" value="1"/>
</dbReference>
<name>I0IPP7_LEPFC</name>
<reference evidence="23" key="2">
    <citation type="submission" date="2012-03" db="EMBL/GenBank/DDBJ databases">
        <title>The complete genome sequence of the pioneer microbe on fresh volcanic deposit, Leptospirillum ferrooxidans strain C2-3.</title>
        <authorList>
            <person name="Fujimura R."/>
            <person name="Sato Y."/>
            <person name="Nishizawa T."/>
            <person name="Nanba K."/>
            <person name="Oshima K."/>
            <person name="Hattori M."/>
            <person name="Kamijo T."/>
            <person name="Ohta H."/>
        </authorList>
    </citation>
    <scope>NUCLEOTIDE SEQUENCE [LARGE SCALE GENOMIC DNA]</scope>
    <source>
        <strain evidence="23">C2-3</strain>
    </source>
</reference>
<dbReference type="Gene3D" id="3.40.50.10260">
    <property type="entry name" value="YjeF N-terminal domain"/>
    <property type="match status" value="1"/>
</dbReference>
<keyword evidence="23" id="KW-1185">Reference proteome</keyword>
<dbReference type="GO" id="GO:0046496">
    <property type="term" value="P:nicotinamide nucleotide metabolic process"/>
    <property type="evidence" value="ECO:0007669"/>
    <property type="project" value="UniProtKB-UniRule"/>
</dbReference>
<comment type="similarity">
    <text evidence="17">Belongs to the NnrD/CARKD family.</text>
</comment>
<evidence type="ECO:0000256" key="2">
    <source>
        <dbReference type="ARBA" id="ARBA00000909"/>
    </source>
</evidence>
<keyword evidence="8 17" id="KW-0521">NADP</keyword>
<evidence type="ECO:0000256" key="10">
    <source>
        <dbReference type="ARBA" id="ARBA00023027"/>
    </source>
</evidence>
<keyword evidence="6 17" id="KW-0547">Nucleotide-binding</keyword>
<dbReference type="EC" id="4.2.1.136" evidence="19"/>
<evidence type="ECO:0000259" key="20">
    <source>
        <dbReference type="PROSITE" id="PS51383"/>
    </source>
</evidence>
<accession>I0IPP7</accession>
<dbReference type="NCBIfam" id="TIGR00197">
    <property type="entry name" value="yjeF_nterm"/>
    <property type="match status" value="1"/>
</dbReference>
<dbReference type="HAMAP" id="MF_01965">
    <property type="entry name" value="NADHX_dehydratase"/>
    <property type="match status" value="1"/>
</dbReference>
<comment type="cofactor">
    <cofactor evidence="18 19">
        <name>K(+)</name>
        <dbReference type="ChEBI" id="CHEBI:29103"/>
    </cofactor>
    <text evidence="18 19">Binds 1 potassium ion per subunit.</text>
</comment>
<keyword evidence="11 18" id="KW-0413">Isomerase</keyword>